<keyword evidence="13 16" id="KW-0067">ATP-binding</keyword>
<reference evidence="18" key="2">
    <citation type="journal article" date="2021" name="PeerJ">
        <title>Extensive microbial diversity within the chicken gut microbiome revealed by metagenomics and culture.</title>
        <authorList>
            <person name="Gilroy R."/>
            <person name="Ravi A."/>
            <person name="Getino M."/>
            <person name="Pursley I."/>
            <person name="Horton D.L."/>
            <person name="Alikhan N.F."/>
            <person name="Baker D."/>
            <person name="Gharbi K."/>
            <person name="Hall N."/>
            <person name="Watson M."/>
            <person name="Adriaenssens E.M."/>
            <person name="Foster-Nyarko E."/>
            <person name="Jarju S."/>
            <person name="Secka A."/>
            <person name="Antonio M."/>
            <person name="Oren A."/>
            <person name="Chaudhuri R.R."/>
            <person name="La Ragione R."/>
            <person name="Hildebrand F."/>
            <person name="Pallen M.J."/>
        </authorList>
    </citation>
    <scope>NUCLEOTIDE SEQUENCE</scope>
    <source>
        <strain evidence="18">7463</strain>
    </source>
</reference>
<keyword evidence="10 16" id="KW-0547">Nucleotide-binding</keyword>
<dbReference type="FunFam" id="1.10.287.1080:FF:000002">
    <property type="entry name" value="Histidine biosynthesis bifunctional protein HisIE"/>
    <property type="match status" value="1"/>
</dbReference>
<dbReference type="InterPro" id="IPR021130">
    <property type="entry name" value="PRib-ATP_PPHydrolase-like"/>
</dbReference>
<evidence type="ECO:0000256" key="14">
    <source>
        <dbReference type="ARBA" id="ARBA00023102"/>
    </source>
</evidence>
<evidence type="ECO:0000256" key="4">
    <source>
        <dbReference type="ARBA" id="ARBA00005169"/>
    </source>
</evidence>
<comment type="pathway">
    <text evidence="5 16">Amino-acid biosynthesis; L-histidine biosynthesis; L-histidine from 5-phospho-alpha-D-ribose 1-diphosphate: step 2/9.</text>
</comment>
<dbReference type="InterPro" id="IPR008179">
    <property type="entry name" value="HisE"/>
</dbReference>
<dbReference type="PANTHER" id="PTHR42945">
    <property type="entry name" value="HISTIDINE BIOSYNTHESIS BIFUNCTIONAL PROTEIN"/>
    <property type="match status" value="1"/>
</dbReference>
<dbReference type="GO" id="GO:0004635">
    <property type="term" value="F:phosphoribosyl-AMP cyclohydrolase activity"/>
    <property type="evidence" value="ECO:0007669"/>
    <property type="project" value="UniProtKB-UniRule"/>
</dbReference>
<evidence type="ECO:0000256" key="13">
    <source>
        <dbReference type="ARBA" id="ARBA00022840"/>
    </source>
</evidence>
<evidence type="ECO:0000256" key="16">
    <source>
        <dbReference type="HAMAP-Rule" id="MF_01019"/>
    </source>
</evidence>
<dbReference type="Proteomes" id="UP000824083">
    <property type="component" value="Unassembled WGS sequence"/>
</dbReference>
<dbReference type="HAMAP" id="MF_01020">
    <property type="entry name" value="HisE"/>
    <property type="match status" value="1"/>
</dbReference>
<feature type="region of interest" description="Phosphoribosyl-AMP cyclohydrolase" evidence="16">
    <location>
        <begin position="1"/>
        <end position="114"/>
    </location>
</feature>
<dbReference type="EC" id="3.5.4.19" evidence="16"/>
<comment type="catalytic activity">
    <reaction evidence="1 16">
        <text>1-(5-phospho-beta-D-ribosyl)-5'-AMP + H2O = 1-(5-phospho-beta-D-ribosyl)-5-[(5-phospho-beta-D-ribosylamino)methylideneamino]imidazole-4-carboxamide</text>
        <dbReference type="Rhea" id="RHEA:20049"/>
        <dbReference type="ChEBI" id="CHEBI:15377"/>
        <dbReference type="ChEBI" id="CHEBI:58435"/>
        <dbReference type="ChEBI" id="CHEBI:59457"/>
        <dbReference type="EC" id="3.5.4.19"/>
    </reaction>
</comment>
<keyword evidence="8 16" id="KW-0963">Cytoplasm</keyword>
<dbReference type="SUPFAM" id="SSF141734">
    <property type="entry name" value="HisI-like"/>
    <property type="match status" value="1"/>
</dbReference>
<keyword evidence="15 16" id="KW-0511">Multifunctional enzyme</keyword>
<dbReference type="InterPro" id="IPR023019">
    <property type="entry name" value="His_synth_HisIE"/>
</dbReference>
<dbReference type="NCBIfam" id="NF002747">
    <property type="entry name" value="PRK02759.1"/>
    <property type="match status" value="1"/>
</dbReference>
<keyword evidence="9 16" id="KW-0028">Amino-acid biosynthesis</keyword>
<dbReference type="InterPro" id="IPR038019">
    <property type="entry name" value="PRib_AMP_CycHydrolase_sf"/>
</dbReference>
<protein>
    <recommendedName>
        <fullName evidence="16">Histidine biosynthesis bifunctional protein HisIE</fullName>
    </recommendedName>
    <domain>
        <recommendedName>
            <fullName evidence="16">Phosphoribosyl-AMP cyclohydrolase</fullName>
            <shortName evidence="16">PRA-CH</shortName>
            <ecNumber evidence="16">3.5.4.19</ecNumber>
        </recommendedName>
    </domain>
    <domain>
        <recommendedName>
            <fullName evidence="16">Phosphoribosyl-ATP pyrophosphatase</fullName>
            <shortName evidence="16">PRA-PH</shortName>
            <ecNumber evidence="16">3.6.1.31</ecNumber>
        </recommendedName>
    </domain>
</protein>
<dbReference type="PANTHER" id="PTHR42945:SF9">
    <property type="entry name" value="HISTIDINE BIOSYNTHESIS BIFUNCTIONAL PROTEIN HISIE"/>
    <property type="match status" value="1"/>
</dbReference>
<comment type="similarity">
    <text evidence="7 16">In the N-terminal section; belongs to the PRA-CH family.</text>
</comment>
<evidence type="ECO:0000256" key="12">
    <source>
        <dbReference type="ARBA" id="ARBA00022833"/>
    </source>
</evidence>
<reference evidence="18" key="1">
    <citation type="submission" date="2020-10" db="EMBL/GenBank/DDBJ databases">
        <authorList>
            <person name="Gilroy R."/>
        </authorList>
    </citation>
    <scope>NUCLEOTIDE SEQUENCE</scope>
    <source>
        <strain evidence="18">7463</strain>
    </source>
</reference>
<comment type="subcellular location">
    <subcellularLocation>
        <location evidence="3 16">Cytoplasm</location>
    </subcellularLocation>
</comment>
<dbReference type="EC" id="3.6.1.31" evidence="16"/>
<evidence type="ECO:0000256" key="8">
    <source>
        <dbReference type="ARBA" id="ARBA00022490"/>
    </source>
</evidence>
<evidence type="ECO:0000256" key="15">
    <source>
        <dbReference type="ARBA" id="ARBA00023268"/>
    </source>
</evidence>
<evidence type="ECO:0000256" key="11">
    <source>
        <dbReference type="ARBA" id="ARBA00022801"/>
    </source>
</evidence>
<comment type="similarity">
    <text evidence="6 16">In the C-terminal section; belongs to the PRA-PH family.</text>
</comment>
<dbReference type="NCBIfam" id="NF000768">
    <property type="entry name" value="PRK00051.1"/>
    <property type="match status" value="1"/>
</dbReference>
<evidence type="ECO:0000256" key="7">
    <source>
        <dbReference type="ARBA" id="ARBA00008299"/>
    </source>
</evidence>
<dbReference type="EMBL" id="DVMY01000030">
    <property type="protein sequence ID" value="HIU36945.1"/>
    <property type="molecule type" value="Genomic_DNA"/>
</dbReference>
<dbReference type="NCBIfam" id="TIGR03188">
    <property type="entry name" value="histidine_hisI"/>
    <property type="match status" value="1"/>
</dbReference>
<dbReference type="FunFam" id="3.10.20.810:FF:000001">
    <property type="entry name" value="Histidine biosynthesis bifunctional protein HisIE"/>
    <property type="match status" value="1"/>
</dbReference>
<comment type="catalytic activity">
    <reaction evidence="2 16">
        <text>1-(5-phospho-beta-D-ribosyl)-ATP + H2O = 1-(5-phospho-beta-D-ribosyl)-5'-AMP + diphosphate + H(+)</text>
        <dbReference type="Rhea" id="RHEA:22828"/>
        <dbReference type="ChEBI" id="CHEBI:15377"/>
        <dbReference type="ChEBI" id="CHEBI:15378"/>
        <dbReference type="ChEBI" id="CHEBI:33019"/>
        <dbReference type="ChEBI" id="CHEBI:59457"/>
        <dbReference type="ChEBI" id="CHEBI:73183"/>
        <dbReference type="EC" id="3.6.1.31"/>
    </reaction>
</comment>
<evidence type="ECO:0000313" key="19">
    <source>
        <dbReference type="Proteomes" id="UP000824083"/>
    </source>
</evidence>
<evidence type="ECO:0000256" key="2">
    <source>
        <dbReference type="ARBA" id="ARBA00001460"/>
    </source>
</evidence>
<feature type="region of interest" description="Phosphoribosyl-ATP pyrophosphohydrolase" evidence="16">
    <location>
        <begin position="115"/>
        <end position="207"/>
    </location>
</feature>
<feature type="domain" description="Phosphoribosyl-AMP cyclohydrolase" evidence="17">
    <location>
        <begin position="33"/>
        <end position="105"/>
    </location>
</feature>
<proteinExistence type="inferred from homology"/>
<accession>A0A9D1IHD4</accession>
<dbReference type="CDD" id="cd11534">
    <property type="entry name" value="NTP-PPase_HisIE_like"/>
    <property type="match status" value="1"/>
</dbReference>
<sequence length="207" mass="23108">MLDAKELDALDFEKGDGLLPAIVQNAVSGRVLMLGYMNREALEKTIQTGKVTFWSRSKQRLWTKGETSENYLYFVDVAADCDRDALLVLANPQGPTCHLGRESCFGDMAPAHEFLAQLERILAERKNASTQSSYTASLYARGTKRIAQKVGEEAVETALAATVHAREETINEASDLVYHLLVLLQKENLDWATIVANLKKRHLAREK</sequence>
<evidence type="ECO:0000256" key="10">
    <source>
        <dbReference type="ARBA" id="ARBA00022741"/>
    </source>
</evidence>
<comment type="caution">
    <text evidence="18">The sequence shown here is derived from an EMBL/GenBank/DDBJ whole genome shotgun (WGS) entry which is preliminary data.</text>
</comment>
<evidence type="ECO:0000313" key="18">
    <source>
        <dbReference type="EMBL" id="HIU36945.1"/>
    </source>
</evidence>
<dbReference type="Gene3D" id="1.10.287.1080">
    <property type="entry name" value="MazG-like"/>
    <property type="match status" value="1"/>
</dbReference>
<comment type="pathway">
    <text evidence="4 16">Amino-acid biosynthesis; L-histidine biosynthesis; L-histidine from 5-phospho-alpha-D-ribose 1-diphosphate: step 3/9.</text>
</comment>
<keyword evidence="11 16" id="KW-0378">Hydrolase</keyword>
<name>A0A9D1IHD4_9BURK</name>
<evidence type="ECO:0000256" key="1">
    <source>
        <dbReference type="ARBA" id="ARBA00000024"/>
    </source>
</evidence>
<evidence type="ECO:0000256" key="6">
    <source>
        <dbReference type="ARBA" id="ARBA00007731"/>
    </source>
</evidence>
<evidence type="ECO:0000256" key="3">
    <source>
        <dbReference type="ARBA" id="ARBA00004496"/>
    </source>
</evidence>
<evidence type="ECO:0000256" key="9">
    <source>
        <dbReference type="ARBA" id="ARBA00022605"/>
    </source>
</evidence>
<keyword evidence="12" id="KW-0862">Zinc</keyword>
<dbReference type="AlphaFoldDB" id="A0A9D1IHD4"/>
<dbReference type="Pfam" id="PF01502">
    <property type="entry name" value="PRA-CH"/>
    <property type="match status" value="1"/>
</dbReference>
<organism evidence="18 19">
    <name type="scientific">Candidatus Aphodousia faecigallinarum</name>
    <dbReference type="NCBI Taxonomy" id="2840677"/>
    <lineage>
        <taxon>Bacteria</taxon>
        <taxon>Pseudomonadati</taxon>
        <taxon>Pseudomonadota</taxon>
        <taxon>Betaproteobacteria</taxon>
        <taxon>Burkholderiales</taxon>
        <taxon>Sutterellaceae</taxon>
        <taxon>Sutterellaceae incertae sedis</taxon>
        <taxon>Candidatus Aphodousia</taxon>
    </lineage>
</organism>
<dbReference type="GO" id="GO:0000105">
    <property type="term" value="P:L-histidine biosynthetic process"/>
    <property type="evidence" value="ECO:0007669"/>
    <property type="project" value="UniProtKB-UniRule"/>
</dbReference>
<evidence type="ECO:0000256" key="5">
    <source>
        <dbReference type="ARBA" id="ARBA00005204"/>
    </source>
</evidence>
<gene>
    <name evidence="16" type="primary">hisI</name>
    <name evidence="16" type="synonym">hisIE</name>
    <name evidence="18" type="ORF">IAC56_01515</name>
</gene>
<dbReference type="SUPFAM" id="SSF101386">
    <property type="entry name" value="all-alpha NTP pyrophosphatases"/>
    <property type="match status" value="1"/>
</dbReference>
<evidence type="ECO:0000259" key="17">
    <source>
        <dbReference type="Pfam" id="PF01502"/>
    </source>
</evidence>
<dbReference type="GO" id="GO:0004636">
    <property type="term" value="F:phosphoribosyl-ATP diphosphatase activity"/>
    <property type="evidence" value="ECO:0007669"/>
    <property type="project" value="UniProtKB-UniRule"/>
</dbReference>
<dbReference type="Pfam" id="PF01503">
    <property type="entry name" value="PRA-PH"/>
    <property type="match status" value="1"/>
</dbReference>
<dbReference type="GO" id="GO:0005524">
    <property type="term" value="F:ATP binding"/>
    <property type="evidence" value="ECO:0007669"/>
    <property type="project" value="UniProtKB-KW"/>
</dbReference>
<dbReference type="HAMAP" id="MF_01019">
    <property type="entry name" value="HisIE"/>
    <property type="match status" value="1"/>
</dbReference>
<dbReference type="InterPro" id="IPR002496">
    <property type="entry name" value="PRib_AMP_CycHydrolase_dom"/>
</dbReference>
<keyword evidence="14 16" id="KW-0368">Histidine biosynthesis</keyword>
<dbReference type="Gene3D" id="3.10.20.810">
    <property type="entry name" value="Phosphoribosyl-AMP cyclohydrolase"/>
    <property type="match status" value="1"/>
</dbReference>
<dbReference type="GO" id="GO:0005737">
    <property type="term" value="C:cytoplasm"/>
    <property type="evidence" value="ECO:0007669"/>
    <property type="project" value="UniProtKB-SubCell"/>
</dbReference>